<protein>
    <submittedName>
        <fullName evidence="3">Uncharacterized protein</fullName>
    </submittedName>
</protein>
<dbReference type="Proteomes" id="UP000267096">
    <property type="component" value="Unassembled WGS sequence"/>
</dbReference>
<dbReference type="Gene3D" id="1.10.287.1490">
    <property type="match status" value="1"/>
</dbReference>
<feature type="region of interest" description="Disordered" evidence="2">
    <location>
        <begin position="1"/>
        <end position="20"/>
    </location>
</feature>
<dbReference type="AlphaFoldDB" id="A0A3P6PDT9"/>
<feature type="coiled-coil region" evidence="1">
    <location>
        <begin position="179"/>
        <end position="227"/>
    </location>
</feature>
<name>A0A3P6PDT9_ANISI</name>
<evidence type="ECO:0000256" key="2">
    <source>
        <dbReference type="SAM" id="MobiDB-lite"/>
    </source>
</evidence>
<feature type="coiled-coil region" evidence="1">
    <location>
        <begin position="65"/>
        <end position="141"/>
    </location>
</feature>
<evidence type="ECO:0000256" key="1">
    <source>
        <dbReference type="SAM" id="Coils"/>
    </source>
</evidence>
<accession>A0A3P6PDT9</accession>
<keyword evidence="4" id="KW-1185">Reference proteome</keyword>
<keyword evidence="1" id="KW-0175">Coiled coil</keyword>
<dbReference type="EMBL" id="UYRR01000930">
    <property type="protein sequence ID" value="VDK18324.1"/>
    <property type="molecule type" value="Genomic_DNA"/>
</dbReference>
<dbReference type="SUPFAM" id="SSF57997">
    <property type="entry name" value="Tropomyosin"/>
    <property type="match status" value="1"/>
</dbReference>
<proteinExistence type="predicted"/>
<feature type="compositionally biased region" description="Low complexity" evidence="2">
    <location>
        <begin position="311"/>
        <end position="320"/>
    </location>
</feature>
<sequence length="332" mass="38268">MEAEKTEMLANEKAEEERHAEEMEELKADKEMLSTEVCVLKQEVIDFRSRVDALVEENATLKQHEQTLNESLDTMEDRLEVCEQKVRELEDLLEERDELLDERIREIDQLKSELSEINSDNSSLRSRLRELRDDRDRWKADNEKGIKIINKLYKEQKERRLRDEYMAANGGDASGADRIKQLETDLEDRKHTIDTLNETNAQLREQMEKLMTECSNAKKDVQQWCEKYEKKEKMLGDLLKMRHSTSPTAVGTPLTTPLTQNFAQLSQTAAPITYPRVLGWSTMTGQLTTPLRNSPYSRASPLGMINRENIPPTTTVTSPTLSQIAPTQPNLS</sequence>
<evidence type="ECO:0000313" key="3">
    <source>
        <dbReference type="EMBL" id="VDK18324.1"/>
    </source>
</evidence>
<dbReference type="OrthoDB" id="49058at2759"/>
<organism evidence="3 4">
    <name type="scientific">Anisakis simplex</name>
    <name type="common">Herring worm</name>
    <dbReference type="NCBI Taxonomy" id="6269"/>
    <lineage>
        <taxon>Eukaryota</taxon>
        <taxon>Metazoa</taxon>
        <taxon>Ecdysozoa</taxon>
        <taxon>Nematoda</taxon>
        <taxon>Chromadorea</taxon>
        <taxon>Rhabditida</taxon>
        <taxon>Spirurina</taxon>
        <taxon>Ascaridomorpha</taxon>
        <taxon>Ascaridoidea</taxon>
        <taxon>Anisakidae</taxon>
        <taxon>Anisakis</taxon>
        <taxon>Anisakis simplex complex</taxon>
    </lineage>
</organism>
<reference evidence="3 4" key="1">
    <citation type="submission" date="2018-11" db="EMBL/GenBank/DDBJ databases">
        <authorList>
            <consortium name="Pathogen Informatics"/>
        </authorList>
    </citation>
    <scope>NUCLEOTIDE SEQUENCE [LARGE SCALE GENOMIC DNA]</scope>
</reference>
<gene>
    <name evidence="3" type="ORF">ASIM_LOCUS1012</name>
</gene>
<evidence type="ECO:0000313" key="4">
    <source>
        <dbReference type="Proteomes" id="UP000267096"/>
    </source>
</evidence>
<feature type="region of interest" description="Disordered" evidence="2">
    <location>
        <begin position="302"/>
        <end position="332"/>
    </location>
</feature>
<feature type="compositionally biased region" description="Polar residues" evidence="2">
    <location>
        <begin position="321"/>
        <end position="332"/>
    </location>
</feature>